<evidence type="ECO:0000313" key="4">
    <source>
        <dbReference type="Proteomes" id="UP000728032"/>
    </source>
</evidence>
<evidence type="ECO:0008006" key="5">
    <source>
        <dbReference type="Google" id="ProtNLM"/>
    </source>
</evidence>
<dbReference type="GO" id="GO:0035267">
    <property type="term" value="C:NuA4 histone acetyltransferase complex"/>
    <property type="evidence" value="ECO:0007669"/>
    <property type="project" value="TreeGrafter"/>
</dbReference>
<sequence length="104" mass="11569">MFQNAIMFNNANHDVHKMAVDMQKDTIASIEDFIANIDTKKQDNQSSNDSKLRDRGRRSNAPIIATPVGPENEMSIRRKSRGASTDTDSNASSLTKSVTKKKKT</sequence>
<dbReference type="PANTHER" id="PTHR15398:SF4">
    <property type="entry name" value="BROMODOMAIN-CONTAINING PROTEIN 8 ISOFORM X1"/>
    <property type="match status" value="1"/>
</dbReference>
<dbReference type="InterPro" id="IPR036427">
    <property type="entry name" value="Bromodomain-like_sf"/>
</dbReference>
<evidence type="ECO:0000256" key="2">
    <source>
        <dbReference type="SAM" id="MobiDB-lite"/>
    </source>
</evidence>
<dbReference type="Proteomes" id="UP000728032">
    <property type="component" value="Unassembled WGS sequence"/>
</dbReference>
<dbReference type="Gene3D" id="1.20.920.10">
    <property type="entry name" value="Bromodomain-like"/>
    <property type="match status" value="1"/>
</dbReference>
<evidence type="ECO:0000256" key="1">
    <source>
        <dbReference type="ARBA" id="ARBA00023117"/>
    </source>
</evidence>
<dbReference type="EMBL" id="OC969038">
    <property type="protein sequence ID" value="CAD7666460.1"/>
    <property type="molecule type" value="Genomic_DNA"/>
</dbReference>
<accession>A0A7R9MTS0</accession>
<reference evidence="3" key="1">
    <citation type="submission" date="2020-11" db="EMBL/GenBank/DDBJ databases">
        <authorList>
            <person name="Tran Van P."/>
        </authorList>
    </citation>
    <scope>NUCLEOTIDE SEQUENCE</scope>
</reference>
<name>A0A7R9MTS0_9ACAR</name>
<dbReference type="EMBL" id="CAJPVJ010054213">
    <property type="protein sequence ID" value="CAG2183476.1"/>
    <property type="molecule type" value="Genomic_DNA"/>
</dbReference>
<gene>
    <name evidence="3" type="ORF">ONB1V03_LOCUS22896</name>
</gene>
<dbReference type="SUPFAM" id="SSF47370">
    <property type="entry name" value="Bromodomain"/>
    <property type="match status" value="1"/>
</dbReference>
<feature type="compositionally biased region" description="Polar residues" evidence="2">
    <location>
        <begin position="82"/>
        <end position="91"/>
    </location>
</feature>
<keyword evidence="1" id="KW-0103">Bromodomain</keyword>
<organism evidence="3">
    <name type="scientific">Oppiella nova</name>
    <dbReference type="NCBI Taxonomy" id="334625"/>
    <lineage>
        <taxon>Eukaryota</taxon>
        <taxon>Metazoa</taxon>
        <taxon>Ecdysozoa</taxon>
        <taxon>Arthropoda</taxon>
        <taxon>Chelicerata</taxon>
        <taxon>Arachnida</taxon>
        <taxon>Acari</taxon>
        <taxon>Acariformes</taxon>
        <taxon>Sarcoptiformes</taxon>
        <taxon>Oribatida</taxon>
        <taxon>Brachypylina</taxon>
        <taxon>Oppioidea</taxon>
        <taxon>Oppiidae</taxon>
        <taxon>Oppiella</taxon>
    </lineage>
</organism>
<feature type="region of interest" description="Disordered" evidence="2">
    <location>
        <begin position="37"/>
        <end position="104"/>
    </location>
</feature>
<keyword evidence="4" id="KW-1185">Reference proteome</keyword>
<evidence type="ECO:0000313" key="3">
    <source>
        <dbReference type="EMBL" id="CAD7666460.1"/>
    </source>
</evidence>
<protein>
    <recommendedName>
        <fullName evidence="5">Bromo domain-containing protein</fullName>
    </recommendedName>
</protein>
<proteinExistence type="predicted"/>
<dbReference type="OrthoDB" id="1742084at2759"/>
<dbReference type="AlphaFoldDB" id="A0A7R9MTS0"/>
<dbReference type="PANTHER" id="PTHR15398">
    <property type="entry name" value="BROMODOMAIN-CONTAINING PROTEIN 8"/>
    <property type="match status" value="1"/>
</dbReference>